<name>A0ABQ4UQ99_9HYPH</name>
<proteinExistence type="predicted"/>
<evidence type="ECO:0000313" key="1">
    <source>
        <dbReference type="EMBL" id="GJE74331.1"/>
    </source>
</evidence>
<dbReference type="RefSeq" id="WP_238307631.1">
    <property type="nucleotide sequence ID" value="NZ_BPRE01000002.1"/>
</dbReference>
<sequence length="247" mass="27825">MRREITTTPYQPHRWVDELPDTALANYGVWRDQAFRCEGDAQGLAYRLDTHVFGCDNRGARIAELWPADKLFEDLAVGIFRTETDKLRRKALVAIFGSAAEQDVWDLIQDCVELPGTPEGAYDLQDRICARIDHGTFNDADLAWVQAAAARQVTDEDLLGMHPFDGDQGDAKKLSRRVVRGRRDHRCHWTSLTIPAGEPRLVIKEVMDGEFIATRHSRVAAWFDVYAFNGSLAEMLKRDEAPLAAAA</sequence>
<reference evidence="1" key="1">
    <citation type="journal article" date="2021" name="Front. Microbiol.">
        <title>Comprehensive Comparative Genomics and Phenotyping of Methylobacterium Species.</title>
        <authorList>
            <person name="Alessa O."/>
            <person name="Ogura Y."/>
            <person name="Fujitani Y."/>
            <person name="Takami H."/>
            <person name="Hayashi T."/>
            <person name="Sahin N."/>
            <person name="Tani A."/>
        </authorList>
    </citation>
    <scope>NUCLEOTIDE SEQUENCE</scope>
    <source>
        <strain evidence="1">DSM 14458</strain>
    </source>
</reference>
<keyword evidence="2" id="KW-1185">Reference proteome</keyword>
<dbReference type="Proteomes" id="UP001055093">
    <property type="component" value="Unassembled WGS sequence"/>
</dbReference>
<accession>A0ABQ4UQ99</accession>
<dbReference type="EMBL" id="BPRE01000002">
    <property type="protein sequence ID" value="GJE74331.1"/>
    <property type="molecule type" value="Genomic_DNA"/>
</dbReference>
<gene>
    <name evidence="1" type="ORF">BGCPKDLD_0900</name>
</gene>
<organism evidence="1 2">
    <name type="scientific">Methylorubrum suomiense</name>
    <dbReference type="NCBI Taxonomy" id="144191"/>
    <lineage>
        <taxon>Bacteria</taxon>
        <taxon>Pseudomonadati</taxon>
        <taxon>Pseudomonadota</taxon>
        <taxon>Alphaproteobacteria</taxon>
        <taxon>Hyphomicrobiales</taxon>
        <taxon>Methylobacteriaceae</taxon>
        <taxon>Methylorubrum</taxon>
    </lineage>
</organism>
<protein>
    <submittedName>
        <fullName evidence="1">Uncharacterized protein</fullName>
    </submittedName>
</protein>
<comment type="caution">
    <text evidence="1">The sequence shown here is derived from an EMBL/GenBank/DDBJ whole genome shotgun (WGS) entry which is preliminary data.</text>
</comment>
<evidence type="ECO:0000313" key="2">
    <source>
        <dbReference type="Proteomes" id="UP001055093"/>
    </source>
</evidence>
<reference evidence="1" key="2">
    <citation type="submission" date="2021-08" db="EMBL/GenBank/DDBJ databases">
        <authorList>
            <person name="Tani A."/>
            <person name="Ola A."/>
            <person name="Ogura Y."/>
            <person name="Katsura K."/>
            <person name="Hayashi T."/>
        </authorList>
    </citation>
    <scope>NUCLEOTIDE SEQUENCE</scope>
    <source>
        <strain evidence="1">DSM 14458</strain>
    </source>
</reference>